<dbReference type="InterPro" id="IPR005170">
    <property type="entry name" value="Transptr-assoc_dom"/>
</dbReference>
<dbReference type="SUPFAM" id="SSF54631">
    <property type="entry name" value="CBS-domain pair"/>
    <property type="match status" value="1"/>
</dbReference>
<evidence type="ECO:0000256" key="3">
    <source>
        <dbReference type="ARBA" id="ARBA00022475"/>
    </source>
</evidence>
<dbReference type="PANTHER" id="PTHR22777:SF32">
    <property type="entry name" value="UPF0053 INNER MEMBRANE PROTEIN YFJD"/>
    <property type="match status" value="1"/>
</dbReference>
<evidence type="ECO:0000256" key="5">
    <source>
        <dbReference type="ARBA" id="ARBA00022737"/>
    </source>
</evidence>
<dbReference type="SUPFAM" id="SSF56176">
    <property type="entry name" value="FAD-binding/transporter-associated domain-like"/>
    <property type="match status" value="1"/>
</dbReference>
<gene>
    <name evidence="16" type="ORF">BRM3_11175</name>
</gene>
<keyword evidence="6 10" id="KW-1133">Transmembrane helix</keyword>
<feature type="chain" id="PRO_5046840558" evidence="13">
    <location>
        <begin position="20"/>
        <end position="441"/>
    </location>
</feature>
<feature type="domain" description="CBS" evidence="14">
    <location>
        <begin position="208"/>
        <end position="268"/>
    </location>
</feature>
<evidence type="ECO:0000256" key="13">
    <source>
        <dbReference type="SAM" id="SignalP"/>
    </source>
</evidence>
<accession>A0ABY6FZ10</accession>
<comment type="subcellular location">
    <subcellularLocation>
        <location evidence="1">Cell membrane</location>
        <topology evidence="1">Multi-pass membrane protein</topology>
    </subcellularLocation>
</comment>
<keyword evidence="4 10" id="KW-0812">Transmembrane</keyword>
<evidence type="ECO:0000256" key="1">
    <source>
        <dbReference type="ARBA" id="ARBA00004651"/>
    </source>
</evidence>
<dbReference type="Gene3D" id="3.30.465.10">
    <property type="match status" value="1"/>
</dbReference>
<dbReference type="Pfam" id="PF00571">
    <property type="entry name" value="CBS"/>
    <property type="match status" value="2"/>
</dbReference>
<dbReference type="Pfam" id="PF01595">
    <property type="entry name" value="CNNM"/>
    <property type="match status" value="1"/>
</dbReference>
<dbReference type="PANTHER" id="PTHR22777">
    <property type="entry name" value="HEMOLYSIN-RELATED"/>
    <property type="match status" value="1"/>
</dbReference>
<protein>
    <submittedName>
        <fullName evidence="16">Hemolysin family protein</fullName>
    </submittedName>
</protein>
<feature type="domain" description="CBS" evidence="14">
    <location>
        <begin position="276"/>
        <end position="333"/>
    </location>
</feature>
<reference evidence="16" key="1">
    <citation type="submission" date="2022-10" db="EMBL/GenBank/DDBJ databases">
        <title>Whole-Genome Sequencing of Brachybacterium huguangmaarense BRM-3, Isolated from Betula schmidtii.</title>
        <authorList>
            <person name="Haam D."/>
        </authorList>
    </citation>
    <scope>NUCLEOTIDE SEQUENCE</scope>
    <source>
        <strain evidence="16">BRM-3</strain>
    </source>
</reference>
<dbReference type="InterPro" id="IPR002550">
    <property type="entry name" value="CNNM"/>
</dbReference>
<dbReference type="InterPro" id="IPR036318">
    <property type="entry name" value="FAD-bd_PCMH-like_sf"/>
</dbReference>
<keyword evidence="13" id="KW-0732">Signal</keyword>
<evidence type="ECO:0000256" key="2">
    <source>
        <dbReference type="ARBA" id="ARBA00006337"/>
    </source>
</evidence>
<evidence type="ECO:0000313" key="16">
    <source>
        <dbReference type="EMBL" id="UYG16176.1"/>
    </source>
</evidence>
<evidence type="ECO:0000256" key="9">
    <source>
        <dbReference type="PROSITE-ProRule" id="PRU00703"/>
    </source>
</evidence>
<keyword evidence="3" id="KW-1003">Cell membrane</keyword>
<feature type="domain" description="CNNM transmembrane" evidence="15">
    <location>
        <begin position="1"/>
        <end position="189"/>
    </location>
</feature>
<keyword evidence="17" id="KW-1185">Reference proteome</keyword>
<evidence type="ECO:0000256" key="10">
    <source>
        <dbReference type="PROSITE-ProRule" id="PRU01193"/>
    </source>
</evidence>
<feature type="signal peptide" evidence="13">
    <location>
        <begin position="1"/>
        <end position="19"/>
    </location>
</feature>
<feature type="region of interest" description="Disordered" evidence="11">
    <location>
        <begin position="398"/>
        <end position="441"/>
    </location>
</feature>
<feature type="transmembrane region" description="Helical" evidence="12">
    <location>
        <begin position="125"/>
        <end position="149"/>
    </location>
</feature>
<evidence type="ECO:0000256" key="6">
    <source>
        <dbReference type="ARBA" id="ARBA00022989"/>
    </source>
</evidence>
<dbReference type="RefSeq" id="WP_263593389.1">
    <property type="nucleotide sequence ID" value="NZ_CP107020.1"/>
</dbReference>
<organism evidence="16 17">
    <name type="scientific">Brachybacterium huguangmaarense</name>
    <dbReference type="NCBI Taxonomy" id="1652028"/>
    <lineage>
        <taxon>Bacteria</taxon>
        <taxon>Bacillati</taxon>
        <taxon>Actinomycetota</taxon>
        <taxon>Actinomycetes</taxon>
        <taxon>Micrococcales</taxon>
        <taxon>Dermabacteraceae</taxon>
        <taxon>Brachybacterium</taxon>
    </lineage>
</organism>
<evidence type="ECO:0000259" key="15">
    <source>
        <dbReference type="PROSITE" id="PS51846"/>
    </source>
</evidence>
<evidence type="ECO:0000256" key="8">
    <source>
        <dbReference type="ARBA" id="ARBA00023136"/>
    </source>
</evidence>
<proteinExistence type="inferred from homology"/>
<feature type="transmembrane region" description="Helical" evidence="12">
    <location>
        <begin position="92"/>
        <end position="113"/>
    </location>
</feature>
<dbReference type="Gene3D" id="3.10.580.10">
    <property type="entry name" value="CBS-domain"/>
    <property type="match status" value="1"/>
</dbReference>
<dbReference type="InterPro" id="IPR044751">
    <property type="entry name" value="Ion_transp-like_CBS"/>
</dbReference>
<dbReference type="SMART" id="SM01091">
    <property type="entry name" value="CorC_HlyC"/>
    <property type="match status" value="1"/>
</dbReference>
<dbReference type="PROSITE" id="PS51846">
    <property type="entry name" value="CNNM"/>
    <property type="match status" value="1"/>
</dbReference>
<feature type="compositionally biased region" description="Basic and acidic residues" evidence="11">
    <location>
        <begin position="398"/>
        <end position="407"/>
    </location>
</feature>
<keyword evidence="8 10" id="KW-0472">Membrane</keyword>
<evidence type="ECO:0000256" key="4">
    <source>
        <dbReference type="ARBA" id="ARBA00022692"/>
    </source>
</evidence>
<evidence type="ECO:0000259" key="14">
    <source>
        <dbReference type="PROSITE" id="PS51371"/>
    </source>
</evidence>
<evidence type="ECO:0000256" key="11">
    <source>
        <dbReference type="SAM" id="MobiDB-lite"/>
    </source>
</evidence>
<dbReference type="CDD" id="cd04590">
    <property type="entry name" value="CBS_pair_CorC_HlyC_assoc"/>
    <property type="match status" value="1"/>
</dbReference>
<dbReference type="Pfam" id="PF03471">
    <property type="entry name" value="CorC_HlyC"/>
    <property type="match status" value="1"/>
</dbReference>
<evidence type="ECO:0000313" key="17">
    <source>
        <dbReference type="Proteomes" id="UP001164305"/>
    </source>
</evidence>
<dbReference type="InterPro" id="IPR000644">
    <property type="entry name" value="CBS_dom"/>
</dbReference>
<name>A0ABY6FZ10_9MICO</name>
<dbReference type="InterPro" id="IPR046342">
    <property type="entry name" value="CBS_dom_sf"/>
</dbReference>
<dbReference type="Proteomes" id="UP001164305">
    <property type="component" value="Chromosome"/>
</dbReference>
<dbReference type="SMART" id="SM00116">
    <property type="entry name" value="CBS"/>
    <property type="match status" value="2"/>
</dbReference>
<dbReference type="EMBL" id="CP107020">
    <property type="protein sequence ID" value="UYG16176.1"/>
    <property type="molecule type" value="Genomic_DNA"/>
</dbReference>
<keyword evidence="7 9" id="KW-0129">CBS domain</keyword>
<dbReference type="PROSITE" id="PS51371">
    <property type="entry name" value="CBS"/>
    <property type="match status" value="2"/>
</dbReference>
<evidence type="ECO:0000256" key="12">
    <source>
        <dbReference type="SAM" id="Phobius"/>
    </source>
</evidence>
<evidence type="ECO:0000256" key="7">
    <source>
        <dbReference type="ARBA" id="ARBA00023122"/>
    </source>
</evidence>
<sequence>MTALLATLIPLAILGVAGAAVFTAADAATLSVSRAGLERALEDRPERVRRRVMHQHDDASRVFATVTMGRILSEALFAVSVAGIAFELLDGWIVPLVVAVLVVWAISFIAVSVSPRTLGRRSPETTAIALSGVIGVARALLWPLAMAFIHIGSAFTPGGKVRGGPYATEAELRHFVDRATESQELEHDERDMIQGVFDLGDTRIRELMVPRTDMVTVSEDATAEKAVRLFVRSGFSRIPVIGENVDDLLGVLYTKDVMRAIHSPWNPGADRRVTEIMRPAMFVPEIAGADDVMRQMQERRIHVAIVVDEYGGVCGIVTIEDILEEIVGEIADEHDRREPEIEELRDGVYRVPARESIADVGELFGLDIDDEDVDTVGGLLAKTLGRVPVIGAEGDAHGLHMEAERTSGRRKRLSSVLVSRTPRTEEPDDEDETPEDGHSDE</sequence>
<keyword evidence="5" id="KW-0677">Repeat</keyword>
<comment type="similarity">
    <text evidence="2">Belongs to the UPF0053 family.</text>
</comment>
<dbReference type="InterPro" id="IPR016169">
    <property type="entry name" value="FAD-bd_PCMH_sub2"/>
</dbReference>